<dbReference type="SUPFAM" id="SSF46785">
    <property type="entry name" value="Winged helix' DNA-binding domain"/>
    <property type="match status" value="1"/>
</dbReference>
<dbReference type="RefSeq" id="WP_304419734.1">
    <property type="nucleotide sequence ID" value="NZ_JANCMU010000001.1"/>
</dbReference>
<dbReference type="Proteomes" id="UP001152599">
    <property type="component" value="Unassembled WGS sequence"/>
</dbReference>
<dbReference type="EMBL" id="JANCMU010000001">
    <property type="protein sequence ID" value="MDG4944983.1"/>
    <property type="molecule type" value="Genomic_DNA"/>
</dbReference>
<protein>
    <submittedName>
        <fullName evidence="1">MarR family transcriptional regulator</fullName>
    </submittedName>
</protein>
<accession>A0A9X4RTG1</accession>
<dbReference type="Gene3D" id="1.10.10.10">
    <property type="entry name" value="Winged helix-like DNA-binding domain superfamily/Winged helix DNA-binding domain"/>
    <property type="match status" value="1"/>
</dbReference>
<organism evidence="1 2">
    <name type="scientific">Profundicola chukchiensis</name>
    <dbReference type="NCBI Taxonomy" id="2961959"/>
    <lineage>
        <taxon>Bacteria</taxon>
        <taxon>Pseudomonadati</taxon>
        <taxon>Bacteroidota</taxon>
        <taxon>Flavobacteriia</taxon>
        <taxon>Flavobacteriales</taxon>
        <taxon>Weeksellaceae</taxon>
        <taxon>Profundicola</taxon>
    </lineage>
</organism>
<comment type="caution">
    <text evidence="1">The sequence shown here is derived from an EMBL/GenBank/DDBJ whole genome shotgun (WGS) entry which is preliminary data.</text>
</comment>
<gene>
    <name evidence="1" type="ORF">NMK71_01015</name>
</gene>
<proteinExistence type="predicted"/>
<dbReference type="AlphaFoldDB" id="A0A9X4RTG1"/>
<name>A0A9X4RTG1_9FLAO</name>
<reference evidence="1" key="1">
    <citation type="submission" date="2022-07" db="EMBL/GenBank/DDBJ databases">
        <title>Description and genome-wide analysis of Profundicola chukchiensis gen. nov., sp. nov., marine bacteria isolated from bottom sediments of the Chukchi Sea.</title>
        <authorList>
            <person name="Romanenko L."/>
            <person name="Otstavnykh N."/>
            <person name="Kurilenko V."/>
            <person name="Eremeev V."/>
            <person name="Velansky P."/>
            <person name="Mikhailov V."/>
            <person name="Isaeva M."/>
        </authorList>
    </citation>
    <scope>NUCLEOTIDE SEQUENCE</scope>
    <source>
        <strain evidence="1">KMM 9713</strain>
    </source>
</reference>
<sequence>MSKTRTHQTTWTQKQSWRKIINSGLPITERKLVHLYLVQQGKPRSSRQIAKDLGIERTNITRTLHDLVNKLNLVEVAKIDKCSITGINVQFYGIVNRELITDHVDTDEK</sequence>
<evidence type="ECO:0000313" key="1">
    <source>
        <dbReference type="EMBL" id="MDG4944983.1"/>
    </source>
</evidence>
<dbReference type="InterPro" id="IPR036390">
    <property type="entry name" value="WH_DNA-bd_sf"/>
</dbReference>
<keyword evidence="2" id="KW-1185">Reference proteome</keyword>
<dbReference type="InterPro" id="IPR036388">
    <property type="entry name" value="WH-like_DNA-bd_sf"/>
</dbReference>
<evidence type="ECO:0000313" key="2">
    <source>
        <dbReference type="Proteomes" id="UP001152599"/>
    </source>
</evidence>